<organism evidence="2 3">
    <name type="scientific">Cannabis sativa</name>
    <name type="common">Hemp</name>
    <name type="synonym">Marijuana</name>
    <dbReference type="NCBI Taxonomy" id="3483"/>
    <lineage>
        <taxon>Eukaryota</taxon>
        <taxon>Viridiplantae</taxon>
        <taxon>Streptophyta</taxon>
        <taxon>Embryophyta</taxon>
        <taxon>Tracheophyta</taxon>
        <taxon>Spermatophyta</taxon>
        <taxon>Magnoliopsida</taxon>
        <taxon>eudicotyledons</taxon>
        <taxon>Gunneridae</taxon>
        <taxon>Pentapetalae</taxon>
        <taxon>rosids</taxon>
        <taxon>fabids</taxon>
        <taxon>Rosales</taxon>
        <taxon>Cannabaceae</taxon>
        <taxon>Cannabis</taxon>
    </lineage>
</organism>
<dbReference type="Gramene" id="evm.model.01.2328">
    <property type="protein sequence ID" value="cds.evm.model.01.2328"/>
    <property type="gene ID" value="evm.TU.01.2328"/>
</dbReference>
<dbReference type="PROSITE" id="PS50878">
    <property type="entry name" value="RT_POL"/>
    <property type="match status" value="1"/>
</dbReference>
<dbReference type="EnsemblPlants" id="evm.model.01.2328">
    <property type="protein sequence ID" value="cds.evm.model.01.2328"/>
    <property type="gene ID" value="evm.TU.01.2328"/>
</dbReference>
<dbReference type="PANTHER" id="PTHR46890:SF48">
    <property type="entry name" value="RNA-DIRECTED DNA POLYMERASE"/>
    <property type="match status" value="1"/>
</dbReference>
<dbReference type="EMBL" id="UZAU01000070">
    <property type="status" value="NOT_ANNOTATED_CDS"/>
    <property type="molecule type" value="Genomic_DNA"/>
</dbReference>
<name>A0A803NKQ4_CANSA</name>
<dbReference type="InterPro" id="IPR043502">
    <property type="entry name" value="DNA/RNA_pol_sf"/>
</dbReference>
<dbReference type="InterPro" id="IPR000477">
    <property type="entry name" value="RT_dom"/>
</dbReference>
<reference evidence="2" key="1">
    <citation type="submission" date="2018-11" db="EMBL/GenBank/DDBJ databases">
        <authorList>
            <person name="Grassa J C."/>
        </authorList>
    </citation>
    <scope>NUCLEOTIDE SEQUENCE [LARGE SCALE GENOMIC DNA]</scope>
</reference>
<keyword evidence="3" id="KW-1185">Reference proteome</keyword>
<dbReference type="Pfam" id="PF00078">
    <property type="entry name" value="RVT_1"/>
    <property type="match status" value="1"/>
</dbReference>
<dbReference type="SUPFAM" id="SSF56672">
    <property type="entry name" value="DNA/RNA polymerases"/>
    <property type="match status" value="1"/>
</dbReference>
<dbReference type="AlphaFoldDB" id="A0A803NKQ4"/>
<dbReference type="OMA" id="FHEDWIQ"/>
<sequence>MSSLFYKHYWGSVGMDFCEAVVDFFTTGVMHKGFNEANIVLIPKVLNSKKVSQFRPISLCNVVYKVISKIIANKIRQVLPRLICPTQVAFVLGRNIQDNNVLVQEIVHSFKYKKGKEGFFVIKIDLVKAYDKLSWQFIDHVLSSFKALDKFCGFVCQCISTTTFNICLNGGKVGRLIPKCGIRQGDPLSPYLFIWVAEILSRLLEKALDSGRIKGIKLSRYGPRLSHLFFVDDLILVGRATVEEATGFWKCSEKFCDWSGQRINKVKTSIFFSKNTSDEMKHDIIQTLGLNLWETLATWVSRYSVVGRKMLTSILSWTT</sequence>
<evidence type="ECO:0000259" key="1">
    <source>
        <dbReference type="PROSITE" id="PS50878"/>
    </source>
</evidence>
<dbReference type="CDD" id="cd01650">
    <property type="entry name" value="RT_nLTR_like"/>
    <property type="match status" value="1"/>
</dbReference>
<accession>A0A803NKQ4</accession>
<evidence type="ECO:0000313" key="3">
    <source>
        <dbReference type="Proteomes" id="UP000596661"/>
    </source>
</evidence>
<evidence type="ECO:0000313" key="2">
    <source>
        <dbReference type="EnsemblPlants" id="cds.evm.model.01.2328"/>
    </source>
</evidence>
<dbReference type="PANTHER" id="PTHR46890">
    <property type="entry name" value="NON-LTR RETROLELEMENT REVERSE TRANSCRIPTASE-LIKE PROTEIN-RELATED"/>
    <property type="match status" value="1"/>
</dbReference>
<protein>
    <recommendedName>
        <fullName evidence="1">Reverse transcriptase domain-containing protein</fullName>
    </recommendedName>
</protein>
<reference evidence="2" key="2">
    <citation type="submission" date="2021-03" db="UniProtKB">
        <authorList>
            <consortium name="EnsemblPlants"/>
        </authorList>
    </citation>
    <scope>IDENTIFICATION</scope>
</reference>
<dbReference type="InterPro" id="IPR052343">
    <property type="entry name" value="Retrotransposon-Effector_Assoc"/>
</dbReference>
<proteinExistence type="predicted"/>
<feature type="domain" description="Reverse transcriptase" evidence="1">
    <location>
        <begin position="23"/>
        <end position="292"/>
    </location>
</feature>
<dbReference type="Proteomes" id="UP000596661">
    <property type="component" value="Chromosome 1"/>
</dbReference>